<dbReference type="SUPFAM" id="SSF57850">
    <property type="entry name" value="RING/U-box"/>
    <property type="match status" value="1"/>
</dbReference>
<evidence type="ECO:0000313" key="5">
    <source>
        <dbReference type="EMBL" id="KAK0624072.1"/>
    </source>
</evidence>
<feature type="region of interest" description="Disordered" evidence="4">
    <location>
        <begin position="135"/>
        <end position="155"/>
    </location>
</feature>
<evidence type="ECO:0000313" key="6">
    <source>
        <dbReference type="Proteomes" id="UP001175000"/>
    </source>
</evidence>
<accession>A0AA39WZ88</accession>
<dbReference type="GO" id="GO:0008270">
    <property type="term" value="F:zinc ion binding"/>
    <property type="evidence" value="ECO:0007669"/>
    <property type="project" value="UniProtKB-KW"/>
</dbReference>
<dbReference type="InterPro" id="IPR013083">
    <property type="entry name" value="Znf_RING/FYVE/PHD"/>
</dbReference>
<proteinExistence type="predicted"/>
<evidence type="ECO:0000256" key="2">
    <source>
        <dbReference type="ARBA" id="ARBA00022771"/>
    </source>
</evidence>
<evidence type="ECO:0000256" key="4">
    <source>
        <dbReference type="SAM" id="MobiDB-lite"/>
    </source>
</evidence>
<dbReference type="InterPro" id="IPR017907">
    <property type="entry name" value="Znf_RING_CS"/>
</dbReference>
<keyword evidence="6" id="KW-1185">Reference proteome</keyword>
<comment type="caution">
    <text evidence="5">The sequence shown here is derived from an EMBL/GenBank/DDBJ whole genome shotgun (WGS) entry which is preliminary data.</text>
</comment>
<evidence type="ECO:0000256" key="3">
    <source>
        <dbReference type="ARBA" id="ARBA00022833"/>
    </source>
</evidence>
<dbReference type="Proteomes" id="UP001175000">
    <property type="component" value="Unassembled WGS sequence"/>
</dbReference>
<dbReference type="AlphaFoldDB" id="A0AA39WZ88"/>
<dbReference type="PROSITE" id="PS00518">
    <property type="entry name" value="ZF_RING_1"/>
    <property type="match status" value="1"/>
</dbReference>
<name>A0AA39WZ88_9PEZI</name>
<protein>
    <recommendedName>
        <fullName evidence="7">RING-type domain-containing protein</fullName>
    </recommendedName>
</protein>
<keyword evidence="2" id="KW-0863">Zinc-finger</keyword>
<sequence>MAIVELDPLTLNLALQMQLEDLEELAQNMHGKGKSREGEVPDSVAAIEAYRHELSGYAQFLSDKIMCQSIVHAVDMDGDAIRALVADEERAIADREMALLVSGAKKPCPSAADGSPAPTPSFAWRMLDMTKTLSFRPRGHDAGEPKTPAESSDWAASRPFEEAMSTCLVCRDEFRSIKGVNCVGCAHAYCPDCLESLFRASITDESRSGQSSLPL</sequence>
<evidence type="ECO:0008006" key="7">
    <source>
        <dbReference type="Google" id="ProtNLM"/>
    </source>
</evidence>
<dbReference type="EMBL" id="JAULSU010000003">
    <property type="protein sequence ID" value="KAK0624072.1"/>
    <property type="molecule type" value="Genomic_DNA"/>
</dbReference>
<keyword evidence="1" id="KW-0479">Metal-binding</keyword>
<keyword evidence="3" id="KW-0862">Zinc</keyword>
<evidence type="ECO:0000256" key="1">
    <source>
        <dbReference type="ARBA" id="ARBA00022723"/>
    </source>
</evidence>
<dbReference type="Gene3D" id="3.30.40.10">
    <property type="entry name" value="Zinc/RING finger domain, C3HC4 (zinc finger)"/>
    <property type="match status" value="1"/>
</dbReference>
<gene>
    <name evidence="5" type="ORF">B0T14DRAFT_495427</name>
</gene>
<organism evidence="5 6">
    <name type="scientific">Immersiella caudata</name>
    <dbReference type="NCBI Taxonomy" id="314043"/>
    <lineage>
        <taxon>Eukaryota</taxon>
        <taxon>Fungi</taxon>
        <taxon>Dikarya</taxon>
        <taxon>Ascomycota</taxon>
        <taxon>Pezizomycotina</taxon>
        <taxon>Sordariomycetes</taxon>
        <taxon>Sordariomycetidae</taxon>
        <taxon>Sordariales</taxon>
        <taxon>Lasiosphaeriaceae</taxon>
        <taxon>Immersiella</taxon>
    </lineage>
</organism>
<reference evidence="5" key="1">
    <citation type="submission" date="2023-06" db="EMBL/GenBank/DDBJ databases">
        <title>Genome-scale phylogeny and comparative genomics of the fungal order Sordariales.</title>
        <authorList>
            <consortium name="Lawrence Berkeley National Laboratory"/>
            <person name="Hensen N."/>
            <person name="Bonometti L."/>
            <person name="Westerberg I."/>
            <person name="Brannstrom I.O."/>
            <person name="Guillou S."/>
            <person name="Cros-Aarteil S."/>
            <person name="Calhoun S."/>
            <person name="Haridas S."/>
            <person name="Kuo A."/>
            <person name="Mondo S."/>
            <person name="Pangilinan J."/>
            <person name="Riley R."/>
            <person name="Labutti K."/>
            <person name="Andreopoulos B."/>
            <person name="Lipzen A."/>
            <person name="Chen C."/>
            <person name="Yanf M."/>
            <person name="Daum C."/>
            <person name="Ng V."/>
            <person name="Clum A."/>
            <person name="Steindorff A."/>
            <person name="Ohm R."/>
            <person name="Martin F."/>
            <person name="Silar P."/>
            <person name="Natvig D."/>
            <person name="Lalanne C."/>
            <person name="Gautier V."/>
            <person name="Ament-Velasquez S.L."/>
            <person name="Kruys A."/>
            <person name="Hutchinson M.I."/>
            <person name="Powell A.J."/>
            <person name="Barry K."/>
            <person name="Miller A.N."/>
            <person name="Grigoriev I.V."/>
            <person name="Debuchy R."/>
            <person name="Gladieux P."/>
            <person name="Thoren M.H."/>
            <person name="Johannesson H."/>
        </authorList>
    </citation>
    <scope>NUCLEOTIDE SEQUENCE</scope>
    <source>
        <strain evidence="5">CBS 606.72</strain>
    </source>
</reference>